<reference evidence="2 3" key="1">
    <citation type="submission" date="2016-11" db="EMBL/GenBank/DDBJ databases">
        <authorList>
            <person name="Jaros S."/>
            <person name="Januszkiewicz K."/>
            <person name="Wedrychowicz H."/>
        </authorList>
    </citation>
    <scope>NUCLEOTIDE SEQUENCE [LARGE SCALE GENOMIC DNA]</scope>
    <source>
        <strain evidence="2 3">DSM 9705</strain>
    </source>
</reference>
<feature type="transmembrane region" description="Helical" evidence="1">
    <location>
        <begin position="281"/>
        <end position="307"/>
    </location>
</feature>
<keyword evidence="3" id="KW-1185">Reference proteome</keyword>
<evidence type="ECO:0000256" key="1">
    <source>
        <dbReference type="SAM" id="Phobius"/>
    </source>
</evidence>
<dbReference type="Pfam" id="PF09991">
    <property type="entry name" value="DUF2232"/>
    <property type="match status" value="1"/>
</dbReference>
<sequence>MIDQESGPIGNNRAVQFVLLFALLILLPGLQGAFFGWLYFMLPTAVLFAMYRWEHGFRLVLAGLLIAAVIGGLIGAWGTIVLAGLLIPTGYTLASSALQHDGPAMSGLKGTVALLSCCLLLIAGQTLFSGVNPISAFLGSLDHDIEAALASYRQSEAFAPDTMALLEQSFYQMKTVLPNILPSLFASMAMFVSWLAMLTGNRLIRRLTGYQPWEEHTTWHLPDRLVWLFIGAAVLSLLPLGTIRLVGINLLILLSLVYVLQGFSILAFFLHKWKTPLLLRFFVYGMMLFQSFGAMLLLGVGLADVWFDMRRLGKSDPPPEDDVRP</sequence>
<protein>
    <submittedName>
        <fullName evidence="2">Uncharacterized conserved protein YybS, DUF2232 family</fullName>
    </submittedName>
</protein>
<evidence type="ECO:0000313" key="3">
    <source>
        <dbReference type="Proteomes" id="UP000184139"/>
    </source>
</evidence>
<feature type="transmembrane region" description="Helical" evidence="1">
    <location>
        <begin position="225"/>
        <end position="242"/>
    </location>
</feature>
<keyword evidence="1" id="KW-0472">Membrane</keyword>
<dbReference type="EMBL" id="FQXS01000015">
    <property type="protein sequence ID" value="SHH91539.1"/>
    <property type="molecule type" value="Genomic_DNA"/>
</dbReference>
<evidence type="ECO:0000313" key="2">
    <source>
        <dbReference type="EMBL" id="SHH91539.1"/>
    </source>
</evidence>
<proteinExistence type="predicted"/>
<feature type="transmembrane region" description="Helical" evidence="1">
    <location>
        <begin position="180"/>
        <end position="204"/>
    </location>
</feature>
<dbReference type="AlphaFoldDB" id="A0A1M5WVE9"/>
<keyword evidence="1" id="KW-1133">Transmembrane helix</keyword>
<keyword evidence="1" id="KW-0812">Transmembrane</keyword>
<gene>
    <name evidence="2" type="ORF">SAMN02745124_02553</name>
</gene>
<feature type="transmembrane region" description="Helical" evidence="1">
    <location>
        <begin position="60"/>
        <end position="87"/>
    </location>
</feature>
<dbReference type="InterPro" id="IPR018710">
    <property type="entry name" value="DUF2232"/>
</dbReference>
<dbReference type="PANTHER" id="PTHR41324">
    <property type="entry name" value="MEMBRANE PROTEIN-RELATED"/>
    <property type="match status" value="1"/>
</dbReference>
<feature type="transmembrane region" description="Helical" evidence="1">
    <location>
        <begin position="248"/>
        <end position="269"/>
    </location>
</feature>
<name>A0A1M5WVE9_9BACT</name>
<feature type="transmembrane region" description="Helical" evidence="1">
    <location>
        <begin position="17"/>
        <end position="40"/>
    </location>
</feature>
<dbReference type="STRING" id="1121409.SAMN02745124_02553"/>
<dbReference type="PANTHER" id="PTHR41324:SF1">
    <property type="entry name" value="DUF2232 DOMAIN-CONTAINING PROTEIN"/>
    <property type="match status" value="1"/>
</dbReference>
<organism evidence="2 3">
    <name type="scientific">Desulfofustis glycolicus DSM 9705</name>
    <dbReference type="NCBI Taxonomy" id="1121409"/>
    <lineage>
        <taxon>Bacteria</taxon>
        <taxon>Pseudomonadati</taxon>
        <taxon>Thermodesulfobacteriota</taxon>
        <taxon>Desulfobulbia</taxon>
        <taxon>Desulfobulbales</taxon>
        <taxon>Desulfocapsaceae</taxon>
        <taxon>Desulfofustis</taxon>
    </lineage>
</organism>
<accession>A0A1M5WVE9</accession>
<dbReference type="Proteomes" id="UP000184139">
    <property type="component" value="Unassembled WGS sequence"/>
</dbReference>